<dbReference type="eggNOG" id="ENOG502ZTHR">
    <property type="taxonomic scope" value="Bacteria"/>
</dbReference>
<proteinExistence type="predicted"/>
<organism evidence="2 3">
    <name type="scientific">Psychromonas ingrahamii (strain DSM 17664 / CCUG 51855 / 37)</name>
    <dbReference type="NCBI Taxonomy" id="357804"/>
    <lineage>
        <taxon>Bacteria</taxon>
        <taxon>Pseudomonadati</taxon>
        <taxon>Pseudomonadota</taxon>
        <taxon>Gammaproteobacteria</taxon>
        <taxon>Alteromonadales</taxon>
        <taxon>Psychromonadaceae</taxon>
        <taxon>Psychromonas</taxon>
    </lineage>
</organism>
<dbReference type="AlphaFoldDB" id="A1STE9"/>
<gene>
    <name evidence="2" type="ordered locus">Ping_0922</name>
</gene>
<keyword evidence="1" id="KW-0732">Signal</keyword>
<dbReference type="OrthoDB" id="5864618at2"/>
<keyword evidence="3" id="KW-1185">Reference proteome</keyword>
<dbReference type="STRING" id="357804.Ping_0922"/>
<dbReference type="RefSeq" id="WP_011769327.1">
    <property type="nucleotide sequence ID" value="NC_008709.1"/>
</dbReference>
<dbReference type="KEGG" id="pin:Ping_0922"/>
<dbReference type="Proteomes" id="UP000000639">
    <property type="component" value="Chromosome"/>
</dbReference>
<dbReference type="HOGENOM" id="CLU_1249786_0_0_6"/>
<feature type="chain" id="PRO_5002637700" evidence="1">
    <location>
        <begin position="25"/>
        <end position="223"/>
    </location>
</feature>
<evidence type="ECO:0000313" key="3">
    <source>
        <dbReference type="Proteomes" id="UP000000639"/>
    </source>
</evidence>
<evidence type="ECO:0000313" key="2">
    <source>
        <dbReference type="EMBL" id="ABM02764.1"/>
    </source>
</evidence>
<dbReference type="EMBL" id="CP000510">
    <property type="protein sequence ID" value="ABM02764.1"/>
    <property type="molecule type" value="Genomic_DNA"/>
</dbReference>
<protein>
    <submittedName>
        <fullName evidence="2">Uncharacterized protein</fullName>
    </submittedName>
</protein>
<feature type="signal peptide" evidence="1">
    <location>
        <begin position="1"/>
        <end position="24"/>
    </location>
</feature>
<name>A1STE9_PSYIN</name>
<sequence>MLKIKKIKLLSSAFFCIFVGQAVAQQPAQTKYRSVDFADPTAVYSKAGIGAGTEGVDVFGSFAGYLGWQMKHQLTLEAKHDLDYYNLNYMVFNSRNNSGFLLDSTWSYDYKGQSVDKTAFGVIKKVPLKNKKITLYPAMKLGMMWGNNISTTTYLDVEMAARYAVSDLFWIGATPRYLYALKGANVKEFKGTVDIGYELAENVGIEAHLDENAEFWANFTLAF</sequence>
<accession>A1STE9</accession>
<reference evidence="2 3" key="1">
    <citation type="submission" date="2007-01" db="EMBL/GenBank/DDBJ databases">
        <title>Complete sequence of Psychromonas ingrahamii 37.</title>
        <authorList>
            <consortium name="US DOE Joint Genome Institute"/>
            <person name="Copeland A."/>
            <person name="Lucas S."/>
            <person name="Lapidus A."/>
            <person name="Barry K."/>
            <person name="Detter J.C."/>
            <person name="Glavina del Rio T."/>
            <person name="Hammon N."/>
            <person name="Israni S."/>
            <person name="Dalin E."/>
            <person name="Tice H."/>
            <person name="Pitluck S."/>
            <person name="Thompson L.S."/>
            <person name="Brettin T."/>
            <person name="Bruce D."/>
            <person name="Han C."/>
            <person name="Tapia R."/>
            <person name="Schmutz J."/>
            <person name="Larimer F."/>
            <person name="Land M."/>
            <person name="Hauser L."/>
            <person name="Kyrpides N."/>
            <person name="Ivanova N."/>
            <person name="Staley J."/>
            <person name="Richardson P."/>
        </authorList>
    </citation>
    <scope>NUCLEOTIDE SEQUENCE [LARGE SCALE GENOMIC DNA]</scope>
    <source>
        <strain evidence="2 3">37</strain>
    </source>
</reference>
<evidence type="ECO:0000256" key="1">
    <source>
        <dbReference type="SAM" id="SignalP"/>
    </source>
</evidence>